<keyword evidence="7 8" id="KW-0472">Membrane</keyword>
<accession>A0A2Z6E5R6</accession>
<feature type="transmembrane region" description="Helical" evidence="8">
    <location>
        <begin position="146"/>
        <end position="164"/>
    </location>
</feature>
<keyword evidence="10" id="KW-1185">Reference proteome</keyword>
<dbReference type="AlphaFoldDB" id="A0A2Z6E5R6"/>
<evidence type="ECO:0000256" key="1">
    <source>
        <dbReference type="ARBA" id="ARBA00004651"/>
    </source>
</evidence>
<evidence type="ECO:0000256" key="3">
    <source>
        <dbReference type="ARBA" id="ARBA00022676"/>
    </source>
</evidence>
<gene>
    <name evidence="9" type="ORF">ALSL_1434</name>
</gene>
<evidence type="ECO:0008006" key="11">
    <source>
        <dbReference type="Google" id="ProtNLM"/>
    </source>
</evidence>
<evidence type="ECO:0000256" key="2">
    <source>
        <dbReference type="ARBA" id="ARBA00022475"/>
    </source>
</evidence>
<feature type="transmembrane region" description="Helical" evidence="8">
    <location>
        <begin position="263"/>
        <end position="283"/>
    </location>
</feature>
<dbReference type="GO" id="GO:0016763">
    <property type="term" value="F:pentosyltransferase activity"/>
    <property type="evidence" value="ECO:0007669"/>
    <property type="project" value="TreeGrafter"/>
</dbReference>
<feature type="transmembrane region" description="Helical" evidence="8">
    <location>
        <begin position="170"/>
        <end position="202"/>
    </location>
</feature>
<keyword evidence="2" id="KW-1003">Cell membrane</keyword>
<evidence type="ECO:0000256" key="4">
    <source>
        <dbReference type="ARBA" id="ARBA00022679"/>
    </source>
</evidence>
<feature type="transmembrane region" description="Helical" evidence="8">
    <location>
        <begin position="295"/>
        <end position="314"/>
    </location>
</feature>
<keyword evidence="5 8" id="KW-0812">Transmembrane</keyword>
<evidence type="ECO:0000256" key="8">
    <source>
        <dbReference type="SAM" id="Phobius"/>
    </source>
</evidence>
<name>A0A2Z6E5R6_9GAMM</name>
<feature type="transmembrane region" description="Helical" evidence="8">
    <location>
        <begin position="214"/>
        <end position="236"/>
    </location>
</feature>
<evidence type="ECO:0000313" key="10">
    <source>
        <dbReference type="Proteomes" id="UP000270530"/>
    </source>
</evidence>
<evidence type="ECO:0000256" key="5">
    <source>
        <dbReference type="ARBA" id="ARBA00022692"/>
    </source>
</evidence>
<dbReference type="InterPro" id="IPR050297">
    <property type="entry name" value="LipidA_mod_glycosyltrf_83"/>
</dbReference>
<evidence type="ECO:0000256" key="6">
    <source>
        <dbReference type="ARBA" id="ARBA00022989"/>
    </source>
</evidence>
<reference evidence="10" key="2">
    <citation type="submission" date="2018-06" db="EMBL/GenBank/DDBJ databases">
        <title>Genome sequence of Rhodanobacteraceae bacterium strain Dysh456.</title>
        <authorList>
            <person name="Fukui M."/>
        </authorList>
    </citation>
    <scope>NUCLEOTIDE SEQUENCE [LARGE SCALE GENOMIC DNA]</scope>
    <source>
        <strain evidence="10">Dysh456</strain>
    </source>
</reference>
<dbReference type="Proteomes" id="UP000270530">
    <property type="component" value="Chromosome"/>
</dbReference>
<keyword evidence="6 8" id="KW-1133">Transmembrane helix</keyword>
<evidence type="ECO:0000313" key="9">
    <source>
        <dbReference type="EMBL" id="BBD80091.1"/>
    </source>
</evidence>
<keyword evidence="4" id="KW-0808">Transferase</keyword>
<dbReference type="PANTHER" id="PTHR33908">
    <property type="entry name" value="MANNOSYLTRANSFERASE YKCB-RELATED"/>
    <property type="match status" value="1"/>
</dbReference>
<dbReference type="KEGG" id="rbd:ALSL_1434"/>
<comment type="subcellular location">
    <subcellularLocation>
        <location evidence="1">Cell membrane</location>
        <topology evidence="1">Multi-pass membrane protein</topology>
    </subcellularLocation>
</comment>
<dbReference type="GO" id="GO:0005886">
    <property type="term" value="C:plasma membrane"/>
    <property type="evidence" value="ECO:0007669"/>
    <property type="project" value="UniProtKB-SubCell"/>
</dbReference>
<reference evidence="10" key="1">
    <citation type="submission" date="2018-04" db="EMBL/GenBank/DDBJ databases">
        <authorList>
            <person name="Watanabe M."/>
            <person name="Kojima H."/>
        </authorList>
    </citation>
    <scope>NUCLEOTIDE SEQUENCE [LARGE SCALE GENOMIC DNA]</scope>
    <source>
        <strain evidence="10">Dysh456</strain>
    </source>
</reference>
<dbReference type="OrthoDB" id="5929053at2"/>
<dbReference type="RefSeq" id="WP_126537798.1">
    <property type="nucleotide sequence ID" value="NZ_AP018560.1"/>
</dbReference>
<dbReference type="GO" id="GO:0009103">
    <property type="term" value="P:lipopolysaccharide biosynthetic process"/>
    <property type="evidence" value="ECO:0007669"/>
    <property type="project" value="UniProtKB-ARBA"/>
</dbReference>
<feature type="transmembrane region" description="Helical" evidence="8">
    <location>
        <begin position="115"/>
        <end position="134"/>
    </location>
</feature>
<dbReference type="PANTHER" id="PTHR33908:SF11">
    <property type="entry name" value="MEMBRANE PROTEIN"/>
    <property type="match status" value="1"/>
</dbReference>
<dbReference type="EMBL" id="AP018560">
    <property type="protein sequence ID" value="BBD80091.1"/>
    <property type="molecule type" value="Genomic_DNA"/>
</dbReference>
<organism evidence="9 10">
    <name type="scientific">Aerosticca soli</name>
    <dbReference type="NCBI Taxonomy" id="2010829"/>
    <lineage>
        <taxon>Bacteria</taxon>
        <taxon>Pseudomonadati</taxon>
        <taxon>Pseudomonadota</taxon>
        <taxon>Gammaproteobacteria</taxon>
        <taxon>Lysobacterales</taxon>
        <taxon>Rhodanobacteraceae</taxon>
        <taxon>Aerosticca</taxon>
    </lineage>
</organism>
<evidence type="ECO:0000256" key="7">
    <source>
        <dbReference type="ARBA" id="ARBA00023136"/>
    </source>
</evidence>
<protein>
    <recommendedName>
        <fullName evidence="11">Glycosyltransferase RgtA/B/C/D-like domain-containing protein</fullName>
    </recommendedName>
</protein>
<keyword evidence="3" id="KW-0328">Glycosyltransferase</keyword>
<proteinExistence type="predicted"/>
<sequence>MPLQHLRSSCRFWREAPLAWLAFCLMLALRLYAVWHMPVDSDEPQHLHVVWEWTQGRLPYRDFFDNHMPLFQWLCAPLLGWIGPRPEALLLMRLAQWPLTAATLLLTVHLGRRLWSVRTGLYGATLIGLLPHYYLGASIEFRPDNAWALAWLAALALVVSARDWHARRAAAIGLLAGLALAISAKSTLLIGSACLTLVLLILTAPRAWPWRRMVVAMAVGLPVMLLPAALVFGYFARHGAAGVAWYCIVQHNVVPGLGNWNGLIVRAAIFTVALCAAIVLLLRRPPADAEALRRRFLLLWPWIYLAALYSFWPLIPREHLLPAMPLVGLAFAVLSAERGDTLRFCRRVAITSVAIALFGWEISALANHAARRPSQSCAAQCDHRPRMVRQRIQLSAYQDELKTLLQITTPADTVIDAKGESIFRQRPTWLVFEGITRYRIRRGLLPDDTVAQIVAHGTPVAIDANLMPADAWFVIRHYLPIGQRLRLLGQRLPAGSQVTVDIAVPADYAAVRADGRRLWLRVDDGPAQQRFHLSAGPHRLAIVGEAGGVSALVWADALDRGLDPARLFRSAPLAMTDAAPGRPASR</sequence>
<feature type="transmembrane region" description="Helical" evidence="8">
    <location>
        <begin position="12"/>
        <end position="35"/>
    </location>
</feature>